<accession>A0A835CEJ3</accession>
<evidence type="ECO:0000313" key="1">
    <source>
        <dbReference type="EMBL" id="KAF7839846.1"/>
    </source>
</evidence>
<gene>
    <name evidence="1" type="ORF">G2W53_008328</name>
</gene>
<name>A0A835CEJ3_9FABA</name>
<protein>
    <submittedName>
        <fullName evidence="1">Uncharacterized protein</fullName>
    </submittedName>
</protein>
<dbReference type="AlphaFoldDB" id="A0A835CEJ3"/>
<reference evidence="1" key="1">
    <citation type="submission" date="2020-09" db="EMBL/GenBank/DDBJ databases">
        <title>Genome-Enabled Discovery of Anthraquinone Biosynthesis in Senna tora.</title>
        <authorList>
            <person name="Kang S.-H."/>
            <person name="Pandey R.P."/>
            <person name="Lee C.-M."/>
            <person name="Sim J.-S."/>
            <person name="Jeong J.-T."/>
            <person name="Choi B.-S."/>
            <person name="Jung M."/>
            <person name="Ginzburg D."/>
            <person name="Zhao K."/>
            <person name="Won S.Y."/>
            <person name="Oh T.-J."/>
            <person name="Yu Y."/>
            <person name="Kim N.-H."/>
            <person name="Lee O.R."/>
            <person name="Lee T.-H."/>
            <person name="Bashyal P."/>
            <person name="Kim T.-S."/>
            <person name="Lee W.-H."/>
            <person name="Kawkins C."/>
            <person name="Kim C.-K."/>
            <person name="Kim J.S."/>
            <person name="Ahn B.O."/>
            <person name="Rhee S.Y."/>
            <person name="Sohng J.K."/>
        </authorList>
    </citation>
    <scope>NUCLEOTIDE SEQUENCE</scope>
    <source>
        <tissue evidence="1">Leaf</tissue>
    </source>
</reference>
<proteinExistence type="predicted"/>
<dbReference type="EMBL" id="JAAIUW010000003">
    <property type="protein sequence ID" value="KAF7839846.1"/>
    <property type="molecule type" value="Genomic_DNA"/>
</dbReference>
<sequence>MACLVEVFIKGKQEGLNVGNVWTKKSPLGWADPALKSPPWAVGQGLKALP</sequence>
<keyword evidence="2" id="KW-1185">Reference proteome</keyword>
<organism evidence="1 2">
    <name type="scientific">Senna tora</name>
    <dbReference type="NCBI Taxonomy" id="362788"/>
    <lineage>
        <taxon>Eukaryota</taxon>
        <taxon>Viridiplantae</taxon>
        <taxon>Streptophyta</taxon>
        <taxon>Embryophyta</taxon>
        <taxon>Tracheophyta</taxon>
        <taxon>Spermatophyta</taxon>
        <taxon>Magnoliopsida</taxon>
        <taxon>eudicotyledons</taxon>
        <taxon>Gunneridae</taxon>
        <taxon>Pentapetalae</taxon>
        <taxon>rosids</taxon>
        <taxon>fabids</taxon>
        <taxon>Fabales</taxon>
        <taxon>Fabaceae</taxon>
        <taxon>Caesalpinioideae</taxon>
        <taxon>Cassia clade</taxon>
        <taxon>Senna</taxon>
    </lineage>
</organism>
<comment type="caution">
    <text evidence="1">The sequence shown here is derived from an EMBL/GenBank/DDBJ whole genome shotgun (WGS) entry which is preliminary data.</text>
</comment>
<dbReference type="Proteomes" id="UP000634136">
    <property type="component" value="Unassembled WGS sequence"/>
</dbReference>
<evidence type="ECO:0000313" key="2">
    <source>
        <dbReference type="Proteomes" id="UP000634136"/>
    </source>
</evidence>